<comment type="caution">
    <text evidence="1">The sequence shown here is derived from an EMBL/GenBank/DDBJ whole genome shotgun (WGS) entry which is preliminary data.</text>
</comment>
<name>A0ABQ7NIA0_BRACM</name>
<evidence type="ECO:0000313" key="1">
    <source>
        <dbReference type="EMBL" id="KAG5410473.1"/>
    </source>
</evidence>
<protein>
    <submittedName>
        <fullName evidence="1">Uncharacterized protein</fullName>
    </submittedName>
</protein>
<organism evidence="1 2">
    <name type="scientific">Brassica rapa subsp. trilocularis</name>
    <dbReference type="NCBI Taxonomy" id="1813537"/>
    <lineage>
        <taxon>Eukaryota</taxon>
        <taxon>Viridiplantae</taxon>
        <taxon>Streptophyta</taxon>
        <taxon>Embryophyta</taxon>
        <taxon>Tracheophyta</taxon>
        <taxon>Spermatophyta</taxon>
        <taxon>Magnoliopsida</taxon>
        <taxon>eudicotyledons</taxon>
        <taxon>Gunneridae</taxon>
        <taxon>Pentapetalae</taxon>
        <taxon>rosids</taxon>
        <taxon>malvids</taxon>
        <taxon>Brassicales</taxon>
        <taxon>Brassicaceae</taxon>
        <taxon>Brassiceae</taxon>
        <taxon>Brassica</taxon>
    </lineage>
</organism>
<sequence length="73" mass="8374">MRKLSFHLPFIEAHIQPYSTTSVLLAMKSVQNSAEIWQITKPSSFGSYIWQEPIDEIGMILSSSLCIKLMTLW</sequence>
<reference evidence="1 2" key="1">
    <citation type="submission" date="2021-03" db="EMBL/GenBank/DDBJ databases">
        <authorList>
            <person name="King G.J."/>
            <person name="Bancroft I."/>
            <person name="Baten A."/>
            <person name="Bloomfield J."/>
            <person name="Borpatragohain P."/>
            <person name="He Z."/>
            <person name="Irish N."/>
            <person name="Irwin J."/>
            <person name="Liu K."/>
            <person name="Mauleon R.P."/>
            <person name="Moore J."/>
            <person name="Morris R."/>
            <person name="Ostergaard L."/>
            <person name="Wang B."/>
            <person name="Wells R."/>
        </authorList>
    </citation>
    <scope>NUCLEOTIDE SEQUENCE [LARGE SCALE GENOMIC DNA]</scope>
    <source>
        <strain evidence="1">R-o-18</strain>
        <tissue evidence="1">Leaf</tissue>
    </source>
</reference>
<proteinExistence type="predicted"/>
<dbReference type="EMBL" id="JADBGQ010000002">
    <property type="protein sequence ID" value="KAG5410473.1"/>
    <property type="molecule type" value="Genomic_DNA"/>
</dbReference>
<dbReference type="Proteomes" id="UP000823674">
    <property type="component" value="Chromosome A02"/>
</dbReference>
<gene>
    <name evidence="1" type="primary">A02g505820.1_BraROA</name>
    <name evidence="1" type="ORF">IGI04_006792</name>
</gene>
<accession>A0ABQ7NIA0</accession>
<evidence type="ECO:0000313" key="2">
    <source>
        <dbReference type="Proteomes" id="UP000823674"/>
    </source>
</evidence>
<keyword evidence="2" id="KW-1185">Reference proteome</keyword>